<dbReference type="Gene3D" id="3.30.230.10">
    <property type="match status" value="1"/>
</dbReference>
<protein>
    <recommendedName>
        <fullName evidence="6 7">Ribonuclease P protein component</fullName>
        <shortName evidence="6">RNase P protein</shortName>
        <shortName evidence="6">RNaseP protein</shortName>
        <ecNumber evidence="6 7">3.1.26.5</ecNumber>
    </recommendedName>
    <alternativeName>
        <fullName evidence="6">Protein C5</fullName>
    </alternativeName>
</protein>
<dbReference type="GO" id="GO:0042781">
    <property type="term" value="F:3'-tRNA processing endoribonuclease activity"/>
    <property type="evidence" value="ECO:0007669"/>
    <property type="project" value="TreeGrafter"/>
</dbReference>
<evidence type="ECO:0000256" key="5">
    <source>
        <dbReference type="ARBA" id="ARBA00022884"/>
    </source>
</evidence>
<sequence>MASYGFSKAVRVKRGAEFTFALRRGQCAADGVLVLFAVPSQPDAPARLGITIPKKTGNAVVRNRWKRLIRESFRTQIEQIPIGHDYIIRPKKNATLNWIAVQKSVPKLACKATKNT</sequence>
<keyword evidence="5 6" id="KW-0694">RNA-binding</keyword>
<dbReference type="NCBIfam" id="TIGR00188">
    <property type="entry name" value="rnpA"/>
    <property type="match status" value="1"/>
</dbReference>
<proteinExistence type="inferred from homology"/>
<dbReference type="EC" id="3.1.26.5" evidence="6 7"/>
<dbReference type="HAMAP" id="MF_00227">
    <property type="entry name" value="RNase_P"/>
    <property type="match status" value="1"/>
</dbReference>
<dbReference type="EMBL" id="VRLW01000001">
    <property type="protein sequence ID" value="KAA1261756.1"/>
    <property type="molecule type" value="Genomic_DNA"/>
</dbReference>
<keyword evidence="2 6" id="KW-0540">Nuclease</keyword>
<dbReference type="InterPro" id="IPR000100">
    <property type="entry name" value="RNase_P"/>
</dbReference>
<dbReference type="AlphaFoldDB" id="A0A5B1CMI6"/>
<dbReference type="Proteomes" id="UP000322699">
    <property type="component" value="Unassembled WGS sequence"/>
</dbReference>
<evidence type="ECO:0000256" key="2">
    <source>
        <dbReference type="ARBA" id="ARBA00022722"/>
    </source>
</evidence>
<comment type="subunit">
    <text evidence="6">Consists of a catalytic RNA component (M1 or rnpB) and a protein subunit.</text>
</comment>
<keyword evidence="4 6" id="KW-0378">Hydrolase</keyword>
<comment type="function">
    <text evidence="6">RNaseP catalyzes the removal of the 5'-leader sequence from pre-tRNA to produce the mature 5'-terminus. It can also cleave other RNA substrates such as 4.5S RNA. The protein component plays an auxiliary but essential role in vivo by binding to the 5'-leader sequence and broadening the substrate specificity of the ribozyme.</text>
</comment>
<dbReference type="Pfam" id="PF00825">
    <property type="entry name" value="Ribonuclease_P"/>
    <property type="match status" value="1"/>
</dbReference>
<reference evidence="8 9" key="1">
    <citation type="submission" date="2019-08" db="EMBL/GenBank/DDBJ databases">
        <title>Deep-cultivation of Planctomycetes and their phenomic and genomic characterization uncovers novel biology.</title>
        <authorList>
            <person name="Wiegand S."/>
            <person name="Jogler M."/>
            <person name="Boedeker C."/>
            <person name="Pinto D."/>
            <person name="Vollmers J."/>
            <person name="Rivas-Marin E."/>
            <person name="Kohn T."/>
            <person name="Peeters S.H."/>
            <person name="Heuer A."/>
            <person name="Rast P."/>
            <person name="Oberbeckmann S."/>
            <person name="Bunk B."/>
            <person name="Jeske O."/>
            <person name="Meyerdierks A."/>
            <person name="Storesund J.E."/>
            <person name="Kallscheuer N."/>
            <person name="Luecker S."/>
            <person name="Lage O.M."/>
            <person name="Pohl T."/>
            <person name="Merkel B.J."/>
            <person name="Hornburger P."/>
            <person name="Mueller R.-W."/>
            <person name="Bruemmer F."/>
            <person name="Labrenz M."/>
            <person name="Spormann A.M."/>
            <person name="Op Den Camp H."/>
            <person name="Overmann J."/>
            <person name="Amann R."/>
            <person name="Jetten M.S.M."/>
            <person name="Mascher T."/>
            <person name="Medema M.H."/>
            <person name="Devos D.P."/>
            <person name="Kaster A.-K."/>
            <person name="Ovreas L."/>
            <person name="Rohde M."/>
            <person name="Galperin M.Y."/>
            <person name="Jogler C."/>
        </authorList>
    </citation>
    <scope>NUCLEOTIDE SEQUENCE [LARGE SCALE GENOMIC DNA]</scope>
    <source>
        <strain evidence="8 9">LF1</strain>
    </source>
</reference>
<dbReference type="GO" id="GO:0004526">
    <property type="term" value="F:ribonuclease P activity"/>
    <property type="evidence" value="ECO:0007669"/>
    <property type="project" value="UniProtKB-UniRule"/>
</dbReference>
<dbReference type="RefSeq" id="WP_068260980.1">
    <property type="nucleotide sequence ID" value="NZ_LWSK01000021.1"/>
</dbReference>
<comment type="catalytic activity">
    <reaction evidence="6">
        <text>Endonucleolytic cleavage of RNA, removing 5'-extranucleotides from tRNA precursor.</text>
        <dbReference type="EC" id="3.1.26.5"/>
    </reaction>
</comment>
<evidence type="ECO:0000313" key="9">
    <source>
        <dbReference type="Proteomes" id="UP000322699"/>
    </source>
</evidence>
<evidence type="ECO:0000256" key="7">
    <source>
        <dbReference type="NCBIfam" id="TIGR00188"/>
    </source>
</evidence>
<keyword evidence="9" id="KW-1185">Reference proteome</keyword>
<dbReference type="GO" id="GO:0001682">
    <property type="term" value="P:tRNA 5'-leader removal"/>
    <property type="evidence" value="ECO:0007669"/>
    <property type="project" value="UniProtKB-UniRule"/>
</dbReference>
<accession>A0A5B1CMI6</accession>
<evidence type="ECO:0000256" key="3">
    <source>
        <dbReference type="ARBA" id="ARBA00022759"/>
    </source>
</evidence>
<comment type="caution">
    <text evidence="8">The sequence shown here is derived from an EMBL/GenBank/DDBJ whole genome shotgun (WGS) entry which is preliminary data.</text>
</comment>
<dbReference type="OrthoDB" id="9810867at2"/>
<evidence type="ECO:0000313" key="8">
    <source>
        <dbReference type="EMBL" id="KAA1261756.1"/>
    </source>
</evidence>
<name>A0A5B1CMI6_9BACT</name>
<evidence type="ECO:0000256" key="6">
    <source>
        <dbReference type="HAMAP-Rule" id="MF_00227"/>
    </source>
</evidence>
<comment type="similarity">
    <text evidence="6">Belongs to the RnpA family.</text>
</comment>
<gene>
    <name evidence="6 8" type="primary">rnpA</name>
    <name evidence="8" type="ORF">LF1_43160</name>
</gene>
<evidence type="ECO:0000256" key="4">
    <source>
        <dbReference type="ARBA" id="ARBA00022801"/>
    </source>
</evidence>
<dbReference type="InterPro" id="IPR020568">
    <property type="entry name" value="Ribosomal_Su5_D2-typ_SF"/>
</dbReference>
<keyword evidence="3 6" id="KW-0255">Endonuclease</keyword>
<keyword evidence="1 6" id="KW-0819">tRNA processing</keyword>
<dbReference type="PANTHER" id="PTHR33992:SF1">
    <property type="entry name" value="RIBONUCLEASE P PROTEIN COMPONENT"/>
    <property type="match status" value="1"/>
</dbReference>
<dbReference type="InterPro" id="IPR014721">
    <property type="entry name" value="Ribsml_uS5_D2-typ_fold_subgr"/>
</dbReference>
<dbReference type="GO" id="GO:0000049">
    <property type="term" value="F:tRNA binding"/>
    <property type="evidence" value="ECO:0007669"/>
    <property type="project" value="UniProtKB-UniRule"/>
</dbReference>
<evidence type="ECO:0000256" key="1">
    <source>
        <dbReference type="ARBA" id="ARBA00022694"/>
    </source>
</evidence>
<dbReference type="GO" id="GO:0030677">
    <property type="term" value="C:ribonuclease P complex"/>
    <property type="evidence" value="ECO:0007669"/>
    <property type="project" value="TreeGrafter"/>
</dbReference>
<dbReference type="PANTHER" id="PTHR33992">
    <property type="entry name" value="RIBONUCLEASE P PROTEIN COMPONENT"/>
    <property type="match status" value="1"/>
</dbReference>
<organism evidence="8 9">
    <name type="scientific">Rubripirellula obstinata</name>
    <dbReference type="NCBI Taxonomy" id="406547"/>
    <lineage>
        <taxon>Bacteria</taxon>
        <taxon>Pseudomonadati</taxon>
        <taxon>Planctomycetota</taxon>
        <taxon>Planctomycetia</taxon>
        <taxon>Pirellulales</taxon>
        <taxon>Pirellulaceae</taxon>
        <taxon>Rubripirellula</taxon>
    </lineage>
</organism>
<dbReference type="SUPFAM" id="SSF54211">
    <property type="entry name" value="Ribosomal protein S5 domain 2-like"/>
    <property type="match status" value="1"/>
</dbReference>